<keyword evidence="3" id="KW-1185">Reference proteome</keyword>
<feature type="compositionally biased region" description="Low complexity" evidence="1">
    <location>
        <begin position="78"/>
        <end position="90"/>
    </location>
</feature>
<dbReference type="AlphaFoldDB" id="A0A8H6RRC6"/>
<sequence>MSWMRQQQNGSSNYLNGSNSNLHRFDFDDSSPGTSDAERSRSRGPQGYGGYGAPTGFRTGVARLDKGHAQRRSRDFDASQSRSRSRAGARYGTQGGQIEGQ</sequence>
<comment type="caution">
    <text evidence="2">The sequence shown here is derived from an EMBL/GenBank/DDBJ whole genome shotgun (WGS) entry which is preliminary data.</text>
</comment>
<dbReference type="Proteomes" id="UP000660729">
    <property type="component" value="Unassembled WGS sequence"/>
</dbReference>
<feature type="compositionally biased region" description="Basic and acidic residues" evidence="1">
    <location>
        <begin position="63"/>
        <end position="77"/>
    </location>
</feature>
<feature type="compositionally biased region" description="Low complexity" evidence="1">
    <location>
        <begin position="9"/>
        <end position="22"/>
    </location>
</feature>
<proteinExistence type="predicted"/>
<name>A0A8H6RRC6_9PEZI</name>
<evidence type="ECO:0000256" key="1">
    <source>
        <dbReference type="SAM" id="MobiDB-lite"/>
    </source>
</evidence>
<evidence type="ECO:0000313" key="2">
    <source>
        <dbReference type="EMBL" id="KAF7195857.1"/>
    </source>
</evidence>
<feature type="region of interest" description="Disordered" evidence="1">
    <location>
        <begin position="1"/>
        <end position="101"/>
    </location>
</feature>
<reference evidence="2" key="1">
    <citation type="submission" date="2020-04" db="EMBL/GenBank/DDBJ databases">
        <title>Draft genome resource of the tomato pathogen Pseudocercospora fuligena.</title>
        <authorList>
            <person name="Zaccaron A."/>
        </authorList>
    </citation>
    <scope>NUCLEOTIDE SEQUENCE</scope>
    <source>
        <strain evidence="2">PF001</strain>
    </source>
</reference>
<gene>
    <name evidence="2" type="ORF">HII31_02874</name>
</gene>
<protein>
    <submittedName>
        <fullName evidence="2">Uncharacterized protein</fullName>
    </submittedName>
</protein>
<dbReference type="EMBL" id="JABCIY010000036">
    <property type="protein sequence ID" value="KAF7195857.1"/>
    <property type="molecule type" value="Genomic_DNA"/>
</dbReference>
<accession>A0A8H6RRC6</accession>
<organism evidence="2 3">
    <name type="scientific">Pseudocercospora fuligena</name>
    <dbReference type="NCBI Taxonomy" id="685502"/>
    <lineage>
        <taxon>Eukaryota</taxon>
        <taxon>Fungi</taxon>
        <taxon>Dikarya</taxon>
        <taxon>Ascomycota</taxon>
        <taxon>Pezizomycotina</taxon>
        <taxon>Dothideomycetes</taxon>
        <taxon>Dothideomycetidae</taxon>
        <taxon>Mycosphaerellales</taxon>
        <taxon>Mycosphaerellaceae</taxon>
        <taxon>Pseudocercospora</taxon>
    </lineage>
</organism>
<evidence type="ECO:0000313" key="3">
    <source>
        <dbReference type="Proteomes" id="UP000660729"/>
    </source>
</evidence>